<accession>A0A4Y7RP68</accession>
<comment type="caution">
    <text evidence="1">The sequence shown here is derived from an EMBL/GenBank/DDBJ whole genome shotgun (WGS) entry which is preliminary data.</text>
</comment>
<protein>
    <submittedName>
        <fullName evidence="1">Uncharacterized protein</fullName>
    </submittedName>
</protein>
<evidence type="ECO:0000313" key="2">
    <source>
        <dbReference type="Proteomes" id="UP000297597"/>
    </source>
</evidence>
<dbReference type="OrthoDB" id="2629735at2"/>
<proteinExistence type="predicted"/>
<reference evidence="1 2" key="1">
    <citation type="journal article" date="2018" name="Environ. Microbiol.">
        <title>Novel energy conservation strategies and behaviour of Pelotomaculum schinkii driving syntrophic propionate catabolism.</title>
        <authorList>
            <person name="Hidalgo-Ahumada C.A.P."/>
            <person name="Nobu M.K."/>
            <person name="Narihiro T."/>
            <person name="Tamaki H."/>
            <person name="Liu W.T."/>
            <person name="Kamagata Y."/>
            <person name="Stams A.J.M."/>
            <person name="Imachi H."/>
            <person name="Sousa D.Z."/>
        </authorList>
    </citation>
    <scope>NUCLEOTIDE SEQUENCE [LARGE SCALE GENOMIC DNA]</scope>
    <source>
        <strain evidence="1 2">MGP</strain>
    </source>
</reference>
<gene>
    <name evidence="1" type="ORF">Pmgp_02109</name>
</gene>
<dbReference type="EMBL" id="QFFZ01000021">
    <property type="protein sequence ID" value="TEB10794.1"/>
    <property type="molecule type" value="Genomic_DNA"/>
</dbReference>
<dbReference type="RefSeq" id="WP_134213952.1">
    <property type="nucleotide sequence ID" value="NZ_QFFZ01000021.1"/>
</dbReference>
<dbReference type="Proteomes" id="UP000297597">
    <property type="component" value="Unassembled WGS sequence"/>
</dbReference>
<evidence type="ECO:0000313" key="1">
    <source>
        <dbReference type="EMBL" id="TEB10794.1"/>
    </source>
</evidence>
<keyword evidence="2" id="KW-1185">Reference proteome</keyword>
<organism evidence="1 2">
    <name type="scientific">Pelotomaculum propionicicum</name>
    <dbReference type="NCBI Taxonomy" id="258475"/>
    <lineage>
        <taxon>Bacteria</taxon>
        <taxon>Bacillati</taxon>
        <taxon>Bacillota</taxon>
        <taxon>Clostridia</taxon>
        <taxon>Eubacteriales</taxon>
        <taxon>Desulfotomaculaceae</taxon>
        <taxon>Pelotomaculum</taxon>
    </lineage>
</organism>
<sequence>MKKSSLFNKILLLGILTVGLILVFSYVVYAKQNSVNNIKYQFVSDIKKTTHDLKALEKAGNKLENASISTKINPEQAVELASKYRPDYASQATDVVVEYYQLTNTAFNAFSDSTKNNNKYLSKDGFLEKAPCYIVSFKGITRVGKAPEGMQAPIFHEYNVVIDADLGEVLFSFAYR</sequence>
<name>A0A4Y7RP68_9FIRM</name>
<dbReference type="AlphaFoldDB" id="A0A4Y7RP68"/>